<evidence type="ECO:0000313" key="3">
    <source>
        <dbReference type="Proteomes" id="UP000182692"/>
    </source>
</evidence>
<sequence length="161" mass="18109">MLTLLNNQFFKLTASFFLLFSSYVSASQQIWPTFQDPVAQVRSASTAFQSTFNQKDADGLGVFYAKTATLKLDQSLPAHYRSNIVEAWRAGFEQGVEHLQLEIIEIKRTGFRKVVEAGNYVLTINTPNGPIEQTGTYTVGWRVHPFGVKPPKIIFDFVNAN</sequence>
<dbReference type="GO" id="GO:0016853">
    <property type="term" value="F:isomerase activity"/>
    <property type="evidence" value="ECO:0007669"/>
    <property type="project" value="UniProtKB-KW"/>
</dbReference>
<dbReference type="EMBL" id="FOWR01000056">
    <property type="protein sequence ID" value="SFQ26488.1"/>
    <property type="molecule type" value="Genomic_DNA"/>
</dbReference>
<feature type="signal peptide" evidence="1">
    <location>
        <begin position="1"/>
        <end position="26"/>
    </location>
</feature>
<protein>
    <submittedName>
        <fullName evidence="2">Ketosteroid isomerase homolog</fullName>
    </submittedName>
</protein>
<keyword evidence="2" id="KW-0413">Isomerase</keyword>
<keyword evidence="1" id="KW-0732">Signal</keyword>
<gene>
    <name evidence="2" type="ORF">SAMN03084138_04533</name>
</gene>
<evidence type="ECO:0000313" key="2">
    <source>
        <dbReference type="EMBL" id="SFQ26488.1"/>
    </source>
</evidence>
<reference evidence="2 3" key="1">
    <citation type="submission" date="2016-10" db="EMBL/GenBank/DDBJ databases">
        <authorList>
            <person name="de Groot N.N."/>
        </authorList>
    </citation>
    <scope>NUCLEOTIDE SEQUENCE [LARGE SCALE GENOMIC DNA]</scope>
    <source>
        <strain evidence="2 3">DSM 15893</strain>
    </source>
</reference>
<proteinExistence type="predicted"/>
<dbReference type="Gene3D" id="3.10.450.50">
    <property type="match status" value="1"/>
</dbReference>
<name>A0A1I5X3H0_9GAMM</name>
<dbReference type="AlphaFoldDB" id="A0A1I5X3H0"/>
<dbReference type="GeneID" id="35869807"/>
<feature type="chain" id="PRO_5010264225" evidence="1">
    <location>
        <begin position="27"/>
        <end position="161"/>
    </location>
</feature>
<dbReference type="InterPro" id="IPR032710">
    <property type="entry name" value="NTF2-like_dom_sf"/>
</dbReference>
<dbReference type="SUPFAM" id="SSF54427">
    <property type="entry name" value="NTF2-like"/>
    <property type="match status" value="1"/>
</dbReference>
<dbReference type="RefSeq" id="WP_017011772.1">
    <property type="nucleotide sequence ID" value="NZ_FOWR01000056.1"/>
</dbReference>
<accession>A0A1I5X3H0</accession>
<evidence type="ECO:0000256" key="1">
    <source>
        <dbReference type="SAM" id="SignalP"/>
    </source>
</evidence>
<organism evidence="2 3">
    <name type="scientific">Enterovibrio norvegicus DSM 15893</name>
    <dbReference type="NCBI Taxonomy" id="1121869"/>
    <lineage>
        <taxon>Bacteria</taxon>
        <taxon>Pseudomonadati</taxon>
        <taxon>Pseudomonadota</taxon>
        <taxon>Gammaproteobacteria</taxon>
        <taxon>Vibrionales</taxon>
        <taxon>Vibrionaceae</taxon>
        <taxon>Enterovibrio</taxon>
    </lineage>
</organism>
<dbReference type="OrthoDB" id="9989515at2"/>
<dbReference type="Proteomes" id="UP000182692">
    <property type="component" value="Unassembled WGS sequence"/>
</dbReference>
<dbReference type="STRING" id="1121869.SAMN03084138_04533"/>